<feature type="transmembrane region" description="Helical" evidence="1">
    <location>
        <begin position="169"/>
        <end position="194"/>
    </location>
</feature>
<feature type="transmembrane region" description="Helical" evidence="1">
    <location>
        <begin position="103"/>
        <end position="127"/>
    </location>
</feature>
<evidence type="ECO:0000313" key="2">
    <source>
        <dbReference type="EMBL" id="OSQ37129.1"/>
    </source>
</evidence>
<dbReference type="STRING" id="1293891.TMES_14945"/>
<feature type="transmembrane region" description="Helical" evidence="1">
    <location>
        <begin position="6"/>
        <end position="24"/>
    </location>
</feature>
<feature type="transmembrane region" description="Helical" evidence="1">
    <location>
        <begin position="53"/>
        <end position="82"/>
    </location>
</feature>
<dbReference type="Pfam" id="PF09991">
    <property type="entry name" value="DUF2232"/>
    <property type="match status" value="1"/>
</dbReference>
<evidence type="ECO:0008006" key="4">
    <source>
        <dbReference type="Google" id="ProtNLM"/>
    </source>
</evidence>
<keyword evidence="3" id="KW-1185">Reference proteome</keyword>
<evidence type="ECO:0000256" key="1">
    <source>
        <dbReference type="SAM" id="Phobius"/>
    </source>
</evidence>
<dbReference type="InterPro" id="IPR018710">
    <property type="entry name" value="DUF2232"/>
</dbReference>
<dbReference type="OrthoDB" id="7335270at2"/>
<proteinExistence type="predicted"/>
<name>A0A1Y2KYD3_9PROT</name>
<sequence length="313" mass="33314">MSSRDTLTSIGAGLGSALLFLLVLTGNPLALLLSYFGHLPLFVIGLWRGPKSLLVAALAACAALLLLGGPLPFTVFLVVIAGPATMLTRVALVARADDSGKPVFIQPGVILAAMAVAVSVMMIVILATVAADGLDIQGVIAHFLSTMYSEMGVPLTPDVQQIIVMFQTYFPAIAALSWYLMVLVNVMIAQAILVRAAKNLRPTPSLASLSLPGWSLFAFALAGASIAFSDDNLAYIARNVAVVLAVPFLFQGLALVHGQAARWPQKRMILTVFYIVTVLSSWSFIAICGLGIVEHLIRLRGNQPMTRSNEEDR</sequence>
<dbReference type="AlphaFoldDB" id="A0A1Y2KYD3"/>
<feature type="transmembrane region" description="Helical" evidence="1">
    <location>
        <begin position="206"/>
        <end position="229"/>
    </location>
</feature>
<feature type="transmembrane region" description="Helical" evidence="1">
    <location>
        <begin position="268"/>
        <end position="293"/>
    </location>
</feature>
<feature type="transmembrane region" description="Helical" evidence="1">
    <location>
        <begin position="235"/>
        <end position="256"/>
    </location>
</feature>
<reference evidence="2 3" key="1">
    <citation type="submission" date="2014-03" db="EMBL/GenBank/DDBJ databases">
        <title>The draft genome sequence of Thalassospira mesophila JCM 18969.</title>
        <authorList>
            <person name="Lai Q."/>
            <person name="Shao Z."/>
        </authorList>
    </citation>
    <scope>NUCLEOTIDE SEQUENCE [LARGE SCALE GENOMIC DNA]</scope>
    <source>
        <strain evidence="2 3">JCM 18969</strain>
    </source>
</reference>
<dbReference type="Proteomes" id="UP000193391">
    <property type="component" value="Unassembled WGS sequence"/>
</dbReference>
<protein>
    <recommendedName>
        <fullName evidence="4">DUF2232 domain-containing protein</fullName>
    </recommendedName>
</protein>
<keyword evidence="1" id="KW-0812">Transmembrane</keyword>
<organism evidence="2 3">
    <name type="scientific">Thalassospira mesophila</name>
    <dbReference type="NCBI Taxonomy" id="1293891"/>
    <lineage>
        <taxon>Bacteria</taxon>
        <taxon>Pseudomonadati</taxon>
        <taxon>Pseudomonadota</taxon>
        <taxon>Alphaproteobacteria</taxon>
        <taxon>Rhodospirillales</taxon>
        <taxon>Thalassospiraceae</taxon>
        <taxon>Thalassospira</taxon>
    </lineage>
</organism>
<keyword evidence="1" id="KW-1133">Transmembrane helix</keyword>
<comment type="caution">
    <text evidence="2">The sequence shown here is derived from an EMBL/GenBank/DDBJ whole genome shotgun (WGS) entry which is preliminary data.</text>
</comment>
<evidence type="ECO:0000313" key="3">
    <source>
        <dbReference type="Proteomes" id="UP000193391"/>
    </source>
</evidence>
<accession>A0A1Y2KYD3</accession>
<dbReference type="EMBL" id="JFKA01000007">
    <property type="protein sequence ID" value="OSQ37129.1"/>
    <property type="molecule type" value="Genomic_DNA"/>
</dbReference>
<keyword evidence="1" id="KW-0472">Membrane</keyword>
<gene>
    <name evidence="2" type="ORF">TMES_14945</name>
</gene>